<sequence length="176" mass="18098">MAADGGVDVEQRAVGVEHRGLGRRAAARGGGGHRAEPLFAAFGRNAPSRRRGGPRRCGGGWAAPVSVGSIIGRERLSSLSDKIPAAARRGQASKREEGRPAPPFAGGAAGWKRLLALSDKMPSLAERGRGAGRRALPVMDGGGVGRNRDRPSSLLDKPLPSSGWVGRGLASGAEVI</sequence>
<gene>
    <name evidence="2" type="ORF">GCM10009416_34880</name>
</gene>
<evidence type="ECO:0000313" key="3">
    <source>
        <dbReference type="Proteomes" id="UP001501588"/>
    </source>
</evidence>
<comment type="caution">
    <text evidence="2">The sequence shown here is derived from an EMBL/GenBank/DDBJ whole genome shotgun (WGS) entry which is preliminary data.</text>
</comment>
<name>A0ABN1FM00_9PROT</name>
<dbReference type="Proteomes" id="UP001501588">
    <property type="component" value="Unassembled WGS sequence"/>
</dbReference>
<reference evidence="2 3" key="1">
    <citation type="journal article" date="2019" name="Int. J. Syst. Evol. Microbiol.">
        <title>The Global Catalogue of Microorganisms (GCM) 10K type strain sequencing project: providing services to taxonomists for standard genome sequencing and annotation.</title>
        <authorList>
            <consortium name="The Broad Institute Genomics Platform"/>
            <consortium name="The Broad Institute Genome Sequencing Center for Infectious Disease"/>
            <person name="Wu L."/>
            <person name="Ma J."/>
        </authorList>
    </citation>
    <scope>NUCLEOTIDE SEQUENCE [LARGE SCALE GENOMIC DNA]</scope>
    <source>
        <strain evidence="2 3">JCM 9933</strain>
    </source>
</reference>
<protein>
    <submittedName>
        <fullName evidence="2">Uncharacterized protein</fullName>
    </submittedName>
</protein>
<dbReference type="EMBL" id="BAAAFZ010000055">
    <property type="protein sequence ID" value="GAA0593534.1"/>
    <property type="molecule type" value="Genomic_DNA"/>
</dbReference>
<evidence type="ECO:0000313" key="2">
    <source>
        <dbReference type="EMBL" id="GAA0593534.1"/>
    </source>
</evidence>
<feature type="region of interest" description="Disordered" evidence="1">
    <location>
        <begin position="125"/>
        <end position="176"/>
    </location>
</feature>
<proteinExistence type="predicted"/>
<evidence type="ECO:0000256" key="1">
    <source>
        <dbReference type="SAM" id="MobiDB-lite"/>
    </source>
</evidence>
<accession>A0ABN1FM00</accession>
<feature type="region of interest" description="Disordered" evidence="1">
    <location>
        <begin position="80"/>
        <end position="107"/>
    </location>
</feature>
<keyword evidence="3" id="KW-1185">Reference proteome</keyword>
<feature type="compositionally biased region" description="Low complexity" evidence="1">
    <location>
        <begin position="152"/>
        <end position="162"/>
    </location>
</feature>
<organism evidence="2 3">
    <name type="scientific">Craurococcus roseus</name>
    <dbReference type="NCBI Taxonomy" id="77585"/>
    <lineage>
        <taxon>Bacteria</taxon>
        <taxon>Pseudomonadati</taxon>
        <taxon>Pseudomonadota</taxon>
        <taxon>Alphaproteobacteria</taxon>
        <taxon>Acetobacterales</taxon>
        <taxon>Acetobacteraceae</taxon>
        <taxon>Craurococcus</taxon>
    </lineage>
</organism>
<feature type="region of interest" description="Disordered" evidence="1">
    <location>
        <begin position="20"/>
        <end position="59"/>
    </location>
</feature>